<dbReference type="Proteomes" id="UP000008867">
    <property type="component" value="Chromosome 12"/>
</dbReference>
<keyword evidence="1" id="KW-1133">Transmembrane helix</keyword>
<dbReference type="AlphaFoldDB" id="E6ZNT2"/>
<dbReference type="InterPro" id="IPR045702">
    <property type="entry name" value="DUF6060"/>
</dbReference>
<dbReference type="EMBL" id="FQ311433">
    <property type="protein sequence ID" value="CBQ68733.1"/>
    <property type="molecule type" value="Genomic_DNA"/>
</dbReference>
<keyword evidence="1" id="KW-0472">Membrane</keyword>
<evidence type="ECO:0000313" key="2">
    <source>
        <dbReference type="EMBL" id="CBQ68733.1"/>
    </source>
</evidence>
<dbReference type="Pfam" id="PF19535">
    <property type="entry name" value="DUF6060"/>
    <property type="match status" value="1"/>
</dbReference>
<keyword evidence="1" id="KW-0812">Transmembrane</keyword>
<gene>
    <name evidence="2" type="ORF">sr15016</name>
</gene>
<feature type="transmembrane region" description="Helical" evidence="1">
    <location>
        <begin position="73"/>
        <end position="93"/>
    </location>
</feature>
<name>E6ZNT2_SPORE</name>
<protein>
    <submittedName>
        <fullName evidence="2">Uncharacterized protein</fullName>
    </submittedName>
</protein>
<evidence type="ECO:0000313" key="3">
    <source>
        <dbReference type="Proteomes" id="UP000008867"/>
    </source>
</evidence>
<dbReference type="VEuPathDB" id="FungiDB:sr15016"/>
<dbReference type="eggNOG" id="ENOG502T3SK">
    <property type="taxonomic scope" value="Eukaryota"/>
</dbReference>
<organism evidence="2 3">
    <name type="scientific">Sporisorium reilianum (strain SRZ2)</name>
    <name type="common">Maize head smut fungus</name>
    <dbReference type="NCBI Taxonomy" id="999809"/>
    <lineage>
        <taxon>Eukaryota</taxon>
        <taxon>Fungi</taxon>
        <taxon>Dikarya</taxon>
        <taxon>Basidiomycota</taxon>
        <taxon>Ustilaginomycotina</taxon>
        <taxon>Ustilaginomycetes</taxon>
        <taxon>Ustilaginales</taxon>
        <taxon>Ustilaginaceae</taxon>
        <taxon>Sporisorium</taxon>
    </lineage>
</organism>
<sequence>MNSSYCFAGTASLLQNCCSNPQQYLGGYRCIFNSTQQVNDCLQATATKTGSNVGLACTSNNASKSGARRGAKVSAVLWLLVFAQLVAGAWGTAIGRRDDGVVPLLDVGYYADENCQTLLKTVTYEWTQSTGAIECGYHGCAPALLPEQASMYAKAGKVYEAQWPTVQVYLTRDQVCPPTNADAVIAVMTGGKPGCIQLQGITGQEGASIYPCDDGPLSRRALLARRDDKCSGFTVESQQDTYSASSQVSSVVNCQNSAAPCIISESVQHTTTIESSFSLSAGGSVEGIDIGATFGASYSESTSTTLQQSYSIPVNQEGYLTTYAQATLFKGTYTGCAGGDQPGEALVLKDRPPIYQVVITNA</sequence>
<proteinExistence type="predicted"/>
<dbReference type="OrthoDB" id="3360856at2759"/>
<evidence type="ECO:0000256" key="1">
    <source>
        <dbReference type="SAM" id="Phobius"/>
    </source>
</evidence>
<dbReference type="HOGENOM" id="CLU_765429_0_0_1"/>
<keyword evidence="3" id="KW-1185">Reference proteome</keyword>
<accession>E6ZNT2</accession>
<reference evidence="2 3" key="1">
    <citation type="journal article" date="2010" name="Science">
        <title>Pathogenicity determinants in smut fungi revealed by genome comparison.</title>
        <authorList>
            <person name="Schirawski J."/>
            <person name="Mannhaupt G."/>
            <person name="Muench K."/>
            <person name="Brefort T."/>
            <person name="Schipper K."/>
            <person name="Doehlemann G."/>
            <person name="Di Stasio M."/>
            <person name="Roessel N."/>
            <person name="Mendoza-Mendoza A."/>
            <person name="Pester D."/>
            <person name="Mueller O."/>
            <person name="Winterberg B."/>
            <person name="Meyer E."/>
            <person name="Ghareeb H."/>
            <person name="Wollenberg T."/>
            <person name="Muensterkoetter M."/>
            <person name="Wong P."/>
            <person name="Walter M."/>
            <person name="Stukenbrock E."/>
            <person name="Gueldener U."/>
            <person name="Kahmann R."/>
        </authorList>
    </citation>
    <scope>NUCLEOTIDE SEQUENCE [LARGE SCALE GENOMIC DNA]</scope>
    <source>
        <strain evidence="3">SRZ2</strain>
    </source>
</reference>